<evidence type="ECO:0000313" key="2">
    <source>
        <dbReference type="EMBL" id="NIJ52887.1"/>
    </source>
</evidence>
<comment type="caution">
    <text evidence="2">The sequence shown here is derived from an EMBL/GenBank/DDBJ whole genome shotgun (WGS) entry which is preliminary data.</text>
</comment>
<evidence type="ECO:0008006" key="4">
    <source>
        <dbReference type="Google" id="ProtNLM"/>
    </source>
</evidence>
<keyword evidence="1" id="KW-1133">Transmembrane helix</keyword>
<keyword evidence="1" id="KW-0812">Transmembrane</keyword>
<name>A0ABX0UJ03_9BACT</name>
<keyword evidence="3" id="KW-1185">Reference proteome</keyword>
<protein>
    <recommendedName>
        <fullName evidence="4">SHOCT domain-containing protein</fullName>
    </recommendedName>
</protein>
<keyword evidence="1" id="KW-0472">Membrane</keyword>
<gene>
    <name evidence="2" type="ORF">FHS68_002057</name>
</gene>
<evidence type="ECO:0000313" key="3">
    <source>
        <dbReference type="Proteomes" id="UP001179181"/>
    </source>
</evidence>
<dbReference type="EMBL" id="JAASQJ010000002">
    <property type="protein sequence ID" value="NIJ52887.1"/>
    <property type="molecule type" value="Genomic_DNA"/>
</dbReference>
<accession>A0ABX0UJ03</accession>
<reference evidence="2 3" key="1">
    <citation type="submission" date="2020-03" db="EMBL/GenBank/DDBJ databases">
        <title>Genomic Encyclopedia of Type Strains, Phase IV (KMG-IV): sequencing the most valuable type-strain genomes for metagenomic binning, comparative biology and taxonomic classification.</title>
        <authorList>
            <person name="Goeker M."/>
        </authorList>
    </citation>
    <scope>NUCLEOTIDE SEQUENCE [LARGE SCALE GENOMIC DNA]</scope>
    <source>
        <strain evidence="2 3">DSM 102865</strain>
    </source>
</reference>
<organism evidence="2 3">
    <name type="scientific">Dyadobacter arcticus</name>
    <dbReference type="NCBI Taxonomy" id="1078754"/>
    <lineage>
        <taxon>Bacteria</taxon>
        <taxon>Pseudomonadati</taxon>
        <taxon>Bacteroidota</taxon>
        <taxon>Cytophagia</taxon>
        <taxon>Cytophagales</taxon>
        <taxon>Spirosomataceae</taxon>
        <taxon>Dyadobacter</taxon>
    </lineage>
</organism>
<dbReference type="Proteomes" id="UP001179181">
    <property type="component" value="Unassembled WGS sequence"/>
</dbReference>
<dbReference type="RefSeq" id="WP_167269633.1">
    <property type="nucleotide sequence ID" value="NZ_JAASQJ010000002.1"/>
</dbReference>
<evidence type="ECO:0000256" key="1">
    <source>
        <dbReference type="SAM" id="Phobius"/>
    </source>
</evidence>
<feature type="transmembrane region" description="Helical" evidence="1">
    <location>
        <begin position="6"/>
        <end position="27"/>
    </location>
</feature>
<sequence>MILLDLLFVLFVGICCFLVSHVIEYLFRPKRRRRVRRKHRPIPIQRNRHHIEADLDRLLVLYKQGKLNEQQYDYEANQLIDQLSSHLSLQS</sequence>
<proteinExistence type="predicted"/>